<sequence>MNARTLHPYPLGMLGEISLSYEGIVHGLWVERELRITATEPTFLLIAWVFVPAWSLWQAFGPQKVKNIEEGLVFPPFTTVAAPVLLLSLLTAFVASTMSVLSQLFLPATIRNTPPTRTGGVESRAGLAN</sequence>
<reference evidence="1" key="2">
    <citation type="journal article" date="2020" name="Nat. Commun.">
        <title>Large-scale genome sequencing of mycorrhizal fungi provides insights into the early evolution of symbiotic traits.</title>
        <authorList>
            <person name="Miyauchi S."/>
            <person name="Kiss E."/>
            <person name="Kuo A."/>
            <person name="Drula E."/>
            <person name="Kohler A."/>
            <person name="Sanchez-Garcia M."/>
            <person name="Morin E."/>
            <person name="Andreopoulos B."/>
            <person name="Barry K.W."/>
            <person name="Bonito G."/>
            <person name="Buee M."/>
            <person name="Carver A."/>
            <person name="Chen C."/>
            <person name="Cichocki N."/>
            <person name="Clum A."/>
            <person name="Culley D."/>
            <person name="Crous P.W."/>
            <person name="Fauchery L."/>
            <person name="Girlanda M."/>
            <person name="Hayes R.D."/>
            <person name="Keri Z."/>
            <person name="LaButti K."/>
            <person name="Lipzen A."/>
            <person name="Lombard V."/>
            <person name="Magnuson J."/>
            <person name="Maillard F."/>
            <person name="Murat C."/>
            <person name="Nolan M."/>
            <person name="Ohm R.A."/>
            <person name="Pangilinan J."/>
            <person name="Pereira M.F."/>
            <person name="Perotto S."/>
            <person name="Peter M."/>
            <person name="Pfister S."/>
            <person name="Riley R."/>
            <person name="Sitrit Y."/>
            <person name="Stielow J.B."/>
            <person name="Szollosi G."/>
            <person name="Zifcakova L."/>
            <person name="Stursova M."/>
            <person name="Spatafora J.W."/>
            <person name="Tedersoo L."/>
            <person name="Vaario L.M."/>
            <person name="Yamada A."/>
            <person name="Yan M."/>
            <person name="Wang P."/>
            <person name="Xu J."/>
            <person name="Bruns T."/>
            <person name="Baldrian P."/>
            <person name="Vilgalys R."/>
            <person name="Dunand C."/>
            <person name="Henrissat B."/>
            <person name="Grigoriev I.V."/>
            <person name="Hibbett D."/>
            <person name="Nagy L.G."/>
            <person name="Martin F.M."/>
        </authorList>
    </citation>
    <scope>NUCLEOTIDE SEQUENCE</scope>
    <source>
        <strain evidence="1">P2</strain>
    </source>
</reference>
<name>A0ACB6ZX15_THEGA</name>
<gene>
    <name evidence="1" type="ORF">BDM02DRAFT_3182289</name>
</gene>
<evidence type="ECO:0000313" key="1">
    <source>
        <dbReference type="EMBL" id="KAF9653843.1"/>
    </source>
</evidence>
<organism evidence="1 2">
    <name type="scientific">Thelephora ganbajun</name>
    <name type="common">Ganba fungus</name>
    <dbReference type="NCBI Taxonomy" id="370292"/>
    <lineage>
        <taxon>Eukaryota</taxon>
        <taxon>Fungi</taxon>
        <taxon>Dikarya</taxon>
        <taxon>Basidiomycota</taxon>
        <taxon>Agaricomycotina</taxon>
        <taxon>Agaricomycetes</taxon>
        <taxon>Thelephorales</taxon>
        <taxon>Thelephoraceae</taxon>
        <taxon>Thelephora</taxon>
    </lineage>
</organism>
<reference evidence="1" key="1">
    <citation type="submission" date="2019-10" db="EMBL/GenBank/DDBJ databases">
        <authorList>
            <consortium name="DOE Joint Genome Institute"/>
            <person name="Kuo A."/>
            <person name="Miyauchi S."/>
            <person name="Kiss E."/>
            <person name="Drula E."/>
            <person name="Kohler A."/>
            <person name="Sanchez-Garcia M."/>
            <person name="Andreopoulos B."/>
            <person name="Barry K.W."/>
            <person name="Bonito G."/>
            <person name="Buee M."/>
            <person name="Carver A."/>
            <person name="Chen C."/>
            <person name="Cichocki N."/>
            <person name="Clum A."/>
            <person name="Culley D."/>
            <person name="Crous P.W."/>
            <person name="Fauchery L."/>
            <person name="Girlanda M."/>
            <person name="Hayes R."/>
            <person name="Keri Z."/>
            <person name="Labutti K."/>
            <person name="Lipzen A."/>
            <person name="Lombard V."/>
            <person name="Magnuson J."/>
            <person name="Maillard F."/>
            <person name="Morin E."/>
            <person name="Murat C."/>
            <person name="Nolan M."/>
            <person name="Ohm R."/>
            <person name="Pangilinan J."/>
            <person name="Pereira M."/>
            <person name="Perotto S."/>
            <person name="Peter M."/>
            <person name="Riley R."/>
            <person name="Sitrit Y."/>
            <person name="Stielow B."/>
            <person name="Szollosi G."/>
            <person name="Zifcakova L."/>
            <person name="Stursova M."/>
            <person name="Spatafora J.W."/>
            <person name="Tedersoo L."/>
            <person name="Vaario L.-M."/>
            <person name="Yamada A."/>
            <person name="Yan M."/>
            <person name="Wang P."/>
            <person name="Xu J."/>
            <person name="Bruns T."/>
            <person name="Baldrian P."/>
            <person name="Vilgalys R."/>
            <person name="Henrissat B."/>
            <person name="Grigoriev I.V."/>
            <person name="Hibbett D."/>
            <person name="Nagy L.G."/>
            <person name="Martin F.M."/>
        </authorList>
    </citation>
    <scope>NUCLEOTIDE SEQUENCE</scope>
    <source>
        <strain evidence="1">P2</strain>
    </source>
</reference>
<dbReference type="EMBL" id="MU117962">
    <property type="protein sequence ID" value="KAF9653843.1"/>
    <property type="molecule type" value="Genomic_DNA"/>
</dbReference>
<accession>A0ACB6ZX15</accession>
<keyword evidence="2" id="KW-1185">Reference proteome</keyword>
<comment type="caution">
    <text evidence="1">The sequence shown here is derived from an EMBL/GenBank/DDBJ whole genome shotgun (WGS) entry which is preliminary data.</text>
</comment>
<protein>
    <submittedName>
        <fullName evidence="1">Uncharacterized protein</fullName>
    </submittedName>
</protein>
<proteinExistence type="predicted"/>
<dbReference type="Proteomes" id="UP000886501">
    <property type="component" value="Unassembled WGS sequence"/>
</dbReference>
<evidence type="ECO:0000313" key="2">
    <source>
        <dbReference type="Proteomes" id="UP000886501"/>
    </source>
</evidence>